<protein>
    <submittedName>
        <fullName evidence="1">Uncharacterized protein</fullName>
    </submittedName>
</protein>
<evidence type="ECO:0000313" key="1">
    <source>
        <dbReference type="EMBL" id="JAH84121.1"/>
    </source>
</evidence>
<dbReference type="AlphaFoldDB" id="A0A0E9W1B1"/>
<proteinExistence type="predicted"/>
<organism evidence="1">
    <name type="scientific">Anguilla anguilla</name>
    <name type="common">European freshwater eel</name>
    <name type="synonym">Muraena anguilla</name>
    <dbReference type="NCBI Taxonomy" id="7936"/>
    <lineage>
        <taxon>Eukaryota</taxon>
        <taxon>Metazoa</taxon>
        <taxon>Chordata</taxon>
        <taxon>Craniata</taxon>
        <taxon>Vertebrata</taxon>
        <taxon>Euteleostomi</taxon>
        <taxon>Actinopterygii</taxon>
        <taxon>Neopterygii</taxon>
        <taxon>Teleostei</taxon>
        <taxon>Anguilliformes</taxon>
        <taxon>Anguillidae</taxon>
        <taxon>Anguilla</taxon>
    </lineage>
</organism>
<reference evidence="1" key="2">
    <citation type="journal article" date="2015" name="Fish Shellfish Immunol.">
        <title>Early steps in the European eel (Anguilla anguilla)-Vibrio vulnificus interaction in the gills: Role of the RtxA13 toxin.</title>
        <authorList>
            <person name="Callol A."/>
            <person name="Pajuelo D."/>
            <person name="Ebbesson L."/>
            <person name="Teles M."/>
            <person name="MacKenzie S."/>
            <person name="Amaro C."/>
        </authorList>
    </citation>
    <scope>NUCLEOTIDE SEQUENCE</scope>
</reference>
<reference evidence="1" key="1">
    <citation type="submission" date="2014-11" db="EMBL/GenBank/DDBJ databases">
        <authorList>
            <person name="Amaro Gonzalez C."/>
        </authorList>
    </citation>
    <scope>NUCLEOTIDE SEQUENCE</scope>
</reference>
<name>A0A0E9W1B1_ANGAN</name>
<sequence>MYILYQLYMIQHFIFPNKGEKYRPCCL</sequence>
<accession>A0A0E9W1B1</accession>
<dbReference type="EMBL" id="GBXM01024456">
    <property type="protein sequence ID" value="JAH84121.1"/>
    <property type="molecule type" value="Transcribed_RNA"/>
</dbReference>